<dbReference type="PROSITE" id="PS50846">
    <property type="entry name" value="HMA_2"/>
    <property type="match status" value="1"/>
</dbReference>
<evidence type="ECO:0000259" key="2">
    <source>
        <dbReference type="PROSITE" id="PS50846"/>
    </source>
</evidence>
<dbReference type="Pfam" id="PF00403">
    <property type="entry name" value="HMA"/>
    <property type="match status" value="1"/>
</dbReference>
<dbReference type="InterPro" id="IPR036163">
    <property type="entry name" value="HMA_dom_sf"/>
</dbReference>
<gene>
    <name evidence="3" type="ORF">A6M23_06190</name>
</gene>
<reference evidence="3" key="1">
    <citation type="journal article" date="2016" name="Int. J. Mol. Sci.">
        <title>Comparative genomics of the extreme acidophile Acidithiobacillus thiooxidans reveals intraspecific divergence and niche adaptation.</title>
        <authorList>
            <person name="Zhang X."/>
            <person name="Feng X."/>
            <person name="Tao J."/>
            <person name="Ma L."/>
            <person name="Xiao Y."/>
            <person name="Liang Y."/>
            <person name="Liu X."/>
            <person name="Yin H."/>
        </authorList>
    </citation>
    <scope>NUCLEOTIDE SEQUENCE [LARGE SCALE GENOMIC DNA]</scope>
    <source>
        <strain evidence="3">DXS-W</strain>
    </source>
</reference>
<dbReference type="InterPro" id="IPR006121">
    <property type="entry name" value="HMA_dom"/>
</dbReference>
<protein>
    <submittedName>
        <fullName evidence="3">Heavy metal transporter</fullName>
    </submittedName>
</protein>
<evidence type="ECO:0000256" key="1">
    <source>
        <dbReference type="SAM" id="SignalP"/>
    </source>
</evidence>
<feature type="signal peptide" evidence="1">
    <location>
        <begin position="1"/>
        <end position="32"/>
    </location>
</feature>
<dbReference type="CDD" id="cd00371">
    <property type="entry name" value="HMA"/>
    <property type="match status" value="1"/>
</dbReference>
<dbReference type="SUPFAM" id="SSF55008">
    <property type="entry name" value="HMA, heavy metal-associated domain"/>
    <property type="match status" value="1"/>
</dbReference>
<dbReference type="OrthoDB" id="5298704at2"/>
<dbReference type="GO" id="GO:0046872">
    <property type="term" value="F:metal ion binding"/>
    <property type="evidence" value="ECO:0007669"/>
    <property type="project" value="InterPro"/>
</dbReference>
<evidence type="ECO:0000313" key="4">
    <source>
        <dbReference type="Proteomes" id="UP000095008"/>
    </source>
</evidence>
<keyword evidence="1" id="KW-0732">Signal</keyword>
<dbReference type="RefSeq" id="WP_065973417.1">
    <property type="nucleotide sequence ID" value="NZ_JAAOMO010000015.1"/>
</dbReference>
<comment type="caution">
    <text evidence="3">The sequence shown here is derived from an EMBL/GenBank/DDBJ whole genome shotgun (WGS) entry which is preliminary data.</text>
</comment>
<feature type="domain" description="HMA" evidence="2">
    <location>
        <begin position="46"/>
        <end position="114"/>
    </location>
</feature>
<name>A0A1C2IER8_ACITH</name>
<accession>A0A1C2IER8</accession>
<evidence type="ECO:0000313" key="3">
    <source>
        <dbReference type="EMBL" id="OCX74466.1"/>
    </source>
</evidence>
<sequence length="118" mass="12425">MHIKINSGKNLVLISALSLLASGVLAMSFAWAGTPSSAAVVQAASVTSVFSVPSMSCGDKACETAIYIALHRIPGVQHIHIDDMKRTVTVTYDAKKVSPSVLLKTFRNIGYPASLAHA</sequence>
<dbReference type="Gene3D" id="3.30.70.100">
    <property type="match status" value="1"/>
</dbReference>
<feature type="chain" id="PRO_5008663482" evidence="1">
    <location>
        <begin position="33"/>
        <end position="118"/>
    </location>
</feature>
<proteinExistence type="predicted"/>
<dbReference type="AlphaFoldDB" id="A0A1C2IER8"/>
<dbReference type="Proteomes" id="UP000095008">
    <property type="component" value="Unassembled WGS sequence"/>
</dbReference>
<keyword evidence="4" id="KW-1185">Reference proteome</keyword>
<dbReference type="EMBL" id="LWRY01000038">
    <property type="protein sequence ID" value="OCX74466.1"/>
    <property type="molecule type" value="Genomic_DNA"/>
</dbReference>
<organism evidence="3 4">
    <name type="scientific">Acidithiobacillus thiooxidans</name>
    <name type="common">Thiobacillus thiooxidans</name>
    <dbReference type="NCBI Taxonomy" id="930"/>
    <lineage>
        <taxon>Bacteria</taxon>
        <taxon>Pseudomonadati</taxon>
        <taxon>Pseudomonadota</taxon>
        <taxon>Acidithiobacillia</taxon>
        <taxon>Acidithiobacillales</taxon>
        <taxon>Acidithiobacillaceae</taxon>
        <taxon>Acidithiobacillus</taxon>
    </lineage>
</organism>